<feature type="signal peptide" evidence="1">
    <location>
        <begin position="1"/>
        <end position="26"/>
    </location>
</feature>
<keyword evidence="1" id="KW-0732">Signal</keyword>
<dbReference type="AlphaFoldDB" id="B0TCW9"/>
<protein>
    <recommendedName>
        <fullName evidence="2">Putative amidase domain-containing protein</fullName>
    </recommendedName>
</protein>
<evidence type="ECO:0000313" key="3">
    <source>
        <dbReference type="EMBL" id="ABZ85420.1"/>
    </source>
</evidence>
<gene>
    <name evidence="3" type="ORF">HM1_2911</name>
</gene>
<proteinExistence type="predicted"/>
<accession>B0TCW9</accession>
<organism evidence="3 4">
    <name type="scientific">Heliobacterium modesticaldum (strain ATCC 51547 / Ice1)</name>
    <dbReference type="NCBI Taxonomy" id="498761"/>
    <lineage>
        <taxon>Bacteria</taxon>
        <taxon>Bacillati</taxon>
        <taxon>Bacillota</taxon>
        <taxon>Clostridia</taxon>
        <taxon>Eubacteriales</taxon>
        <taxon>Heliobacteriaceae</taxon>
        <taxon>Heliomicrobium</taxon>
    </lineage>
</organism>
<feature type="domain" description="Putative amidase" evidence="2">
    <location>
        <begin position="229"/>
        <end position="409"/>
    </location>
</feature>
<dbReference type="eggNOG" id="ENOG5032WYP">
    <property type="taxonomic scope" value="Bacteria"/>
</dbReference>
<dbReference type="HOGENOM" id="CLU_058013_0_0_9"/>
<feature type="chain" id="PRO_5002753583" description="Putative amidase domain-containing protein" evidence="1">
    <location>
        <begin position="27"/>
        <end position="421"/>
    </location>
</feature>
<dbReference type="Pfam" id="PF12671">
    <property type="entry name" value="Amidase_6"/>
    <property type="match status" value="1"/>
</dbReference>
<evidence type="ECO:0000259" key="2">
    <source>
        <dbReference type="Pfam" id="PF12671"/>
    </source>
</evidence>
<evidence type="ECO:0000313" key="4">
    <source>
        <dbReference type="Proteomes" id="UP000008550"/>
    </source>
</evidence>
<evidence type="ECO:0000256" key="1">
    <source>
        <dbReference type="SAM" id="SignalP"/>
    </source>
</evidence>
<dbReference type="InterPro" id="IPR024301">
    <property type="entry name" value="Amidase_6"/>
</dbReference>
<name>B0TCW9_HELMI</name>
<keyword evidence="4" id="KW-1185">Reference proteome</keyword>
<dbReference type="KEGG" id="hmo:HM1_2911"/>
<sequence length="421" mass="47144">MKKIFASFLTLALFASLLCVPSFASAIDDSGGILQVKGSELLKELLSRQFESYKTGQIIDTSDIFLDSQSTQLYNQYLKWYTGLTDATKEYWTNYDFDMRFAGADNDELTFTADLSYTRTCSKYASEQYNFPYTIRIAAQNGKYYISEIDTEEANFHDFKGLLANTDFVLKRASAESVVDSLISDYVAFKEKCNNMVVDPADVVDMEETFNAYLAQDNSNISLKATSYSYDGERGRRYADTYYSTPNSCFYYEANADCTNFVSQCIWAAYGGWSDGDTNEIMSANIAARKRMQSSTSLDNWFGHKNGFGNPWGGVNNLWNFATGSPSTGPKATGVNNNKVWSNIACTSIVTGQVLQFRNGSSGDYGHSVYVSGGTNDTYANIKITQHTSNARRQLDEVIRAWGSDSCYMRQLKFSSANFDR</sequence>
<reference evidence="3 4" key="1">
    <citation type="journal article" date="2008" name="J. Bacteriol.">
        <title>The genome of Heliobacterium modesticaldum, a phototrophic representative of the Firmicutes containing the simplest photosynthetic apparatus.</title>
        <authorList>
            <person name="Sattley W.M."/>
            <person name="Madigan M.T."/>
            <person name="Swingley W.D."/>
            <person name="Cheung P.C."/>
            <person name="Clocksin K.M."/>
            <person name="Conrad A.L."/>
            <person name="Dejesa L.C."/>
            <person name="Honchak B.M."/>
            <person name="Jung D.O."/>
            <person name="Karbach L.E."/>
            <person name="Kurdoglu A."/>
            <person name="Lahiri S."/>
            <person name="Mastrian S.D."/>
            <person name="Page L.E."/>
            <person name="Taylor H.L."/>
            <person name="Wang Z.T."/>
            <person name="Raymond J."/>
            <person name="Chen M."/>
            <person name="Blankenship R.E."/>
            <person name="Touchman J.W."/>
        </authorList>
    </citation>
    <scope>NUCLEOTIDE SEQUENCE [LARGE SCALE GENOMIC DNA]</scope>
    <source>
        <strain evidence="4">ATCC 51547 / Ice1</strain>
    </source>
</reference>
<dbReference type="Proteomes" id="UP000008550">
    <property type="component" value="Chromosome"/>
</dbReference>
<dbReference type="EMBL" id="CP000930">
    <property type="protein sequence ID" value="ABZ85420.1"/>
    <property type="molecule type" value="Genomic_DNA"/>
</dbReference>